<dbReference type="EMBL" id="MW256667">
    <property type="protein sequence ID" value="QWC36461.1"/>
    <property type="molecule type" value="Viral_cRNA"/>
</dbReference>
<reference evidence="1" key="2">
    <citation type="journal article" date="2021" name="NPJ Biofilms Microbiomes">
        <title>Diversity and infectivity of the RNA virome among different cryptic species of an agriculturally important insect vector: whitefly Bemisia tabaci.</title>
        <authorList>
            <person name="Huang H.J."/>
            <person name="Ye Z.X."/>
            <person name="Wang X."/>
            <person name="Yan X.T."/>
            <person name="Zhang Y."/>
            <person name="He Y.J."/>
            <person name="Qi Y.H."/>
            <person name="Zhang X.D."/>
            <person name="Zhuo J.C."/>
            <person name="Lu G."/>
            <person name="Lu J.B."/>
            <person name="Mao Q.Z."/>
            <person name="Sun Z.T."/>
            <person name="Yan F."/>
            <person name="Chen J.P."/>
            <person name="Zhang C.X."/>
            <person name="Li J.M."/>
        </authorList>
    </citation>
    <scope>NUCLEOTIDE SEQUENCE</scope>
    <source>
        <strain evidence="1">CAU-Q1</strain>
    </source>
</reference>
<organism evidence="1 2">
    <name type="scientific">Bemisia tabaci arlivirus 2</name>
    <dbReference type="NCBI Taxonomy" id="2840018"/>
    <lineage>
        <taxon>Viruses</taxon>
        <taxon>Riboviria</taxon>
        <taxon>Orthornavirae</taxon>
        <taxon>Negarnaviricota</taxon>
        <taxon>Haploviricotina</taxon>
        <taxon>Monjiviricetes</taxon>
        <taxon>Mononegavirales</taxon>
        <taxon>Lispiviridae</taxon>
        <taxon>Aleybvirus</taxon>
        <taxon>Aleybvirus fuyangense</taxon>
    </lineage>
</organism>
<sequence length="218" mass="24741">MSSLALCAGARAAASAPIKPVTESLLNCDVDISPPPDFLSNTFYHIIQSPTHTDKTFFEDLIYLLKCVDPTPGITLSIAVALMETVDKNSWNRMSTELIDAEFRFEDIEIDTLILYFPSYDNLIDPNRDAFKNCIGSHYVYGFSLLMTIIGKYLHTANYRPWLTKRRSSFANPLSLPKDDPKLLLLEPTIQTCQAFNREARGLWQIRRQFFLRGLVPG</sequence>
<evidence type="ECO:0000313" key="2">
    <source>
        <dbReference type="Proteomes" id="UP001162095"/>
    </source>
</evidence>
<accession>A0A8E8FU20</accession>
<dbReference type="RefSeq" id="YP_010804975.1">
    <property type="nucleotide sequence ID" value="NC_077095.1"/>
</dbReference>
<dbReference type="KEGG" id="vg:80543823"/>
<name>A0A8E8FU20_9MONO</name>
<protein>
    <submittedName>
        <fullName evidence="1">ORF1</fullName>
    </submittedName>
</protein>
<dbReference type="GeneID" id="80543823"/>
<dbReference type="Proteomes" id="UP001162095">
    <property type="component" value="Segment"/>
</dbReference>
<reference evidence="1" key="1">
    <citation type="submission" date="2020-11" db="EMBL/GenBank/DDBJ databases">
        <authorList>
            <person name="Huang H.-J."/>
            <person name="Li J.-M."/>
        </authorList>
    </citation>
    <scope>NUCLEOTIDE SEQUENCE</scope>
    <source>
        <strain evidence="1">CAU-Q1</strain>
    </source>
</reference>
<evidence type="ECO:0000313" key="1">
    <source>
        <dbReference type="EMBL" id="QWC36461.1"/>
    </source>
</evidence>
<proteinExistence type="predicted"/>
<keyword evidence="2" id="KW-1185">Reference proteome</keyword>